<feature type="transmembrane region" description="Helical" evidence="12">
    <location>
        <begin position="380"/>
        <end position="401"/>
    </location>
</feature>
<comment type="caution">
    <text evidence="14">The sequence shown here is derived from an EMBL/GenBank/DDBJ whole genome shotgun (WGS) entry which is preliminary data.</text>
</comment>
<evidence type="ECO:0000256" key="6">
    <source>
        <dbReference type="ARBA" id="ARBA00022840"/>
    </source>
</evidence>
<evidence type="ECO:0000256" key="9">
    <source>
        <dbReference type="ARBA" id="ARBA00023136"/>
    </source>
</evidence>
<dbReference type="Gene3D" id="3.30.70.100">
    <property type="match status" value="1"/>
</dbReference>
<dbReference type="GO" id="GO:0055070">
    <property type="term" value="P:copper ion homeostasis"/>
    <property type="evidence" value="ECO:0007669"/>
    <property type="project" value="TreeGrafter"/>
</dbReference>
<dbReference type="InterPro" id="IPR017969">
    <property type="entry name" value="Heavy-metal-associated_CS"/>
</dbReference>
<evidence type="ECO:0000256" key="5">
    <source>
        <dbReference type="ARBA" id="ARBA00022741"/>
    </source>
</evidence>
<keyword evidence="3 12" id="KW-0812">Transmembrane</keyword>
<dbReference type="SUPFAM" id="SSF55008">
    <property type="entry name" value="HMA, heavy metal-associated domain"/>
    <property type="match status" value="1"/>
</dbReference>
<feature type="transmembrane region" description="Helical" evidence="12">
    <location>
        <begin position="98"/>
        <end position="120"/>
    </location>
</feature>
<dbReference type="InterPro" id="IPR018303">
    <property type="entry name" value="ATPase_P-typ_P_site"/>
</dbReference>
<dbReference type="PRINTS" id="PR00943">
    <property type="entry name" value="CUATPASE"/>
</dbReference>
<dbReference type="InterPro" id="IPR006121">
    <property type="entry name" value="HMA_dom"/>
</dbReference>
<dbReference type="GO" id="GO:0005507">
    <property type="term" value="F:copper ion binding"/>
    <property type="evidence" value="ECO:0007669"/>
    <property type="project" value="TreeGrafter"/>
</dbReference>
<keyword evidence="5 12" id="KW-0547">Nucleotide-binding</keyword>
<dbReference type="CDD" id="cd00371">
    <property type="entry name" value="HMA"/>
    <property type="match status" value="1"/>
</dbReference>
<dbReference type="SUPFAM" id="SSF81665">
    <property type="entry name" value="Calcium ATPase, transmembrane domain M"/>
    <property type="match status" value="1"/>
</dbReference>
<dbReference type="STRING" id="1789004.FEMY_01430"/>
<keyword evidence="14" id="KW-0378">Hydrolase</keyword>
<keyword evidence="4 12" id="KW-0479">Metal-binding</keyword>
<dbReference type="PRINTS" id="PR00942">
    <property type="entry name" value="CUATPASEI"/>
</dbReference>
<organism evidence="14 15">
    <name type="scientific">Ferrovum myxofaciens</name>
    <dbReference type="NCBI Taxonomy" id="416213"/>
    <lineage>
        <taxon>Bacteria</taxon>
        <taxon>Pseudomonadati</taxon>
        <taxon>Pseudomonadota</taxon>
        <taxon>Betaproteobacteria</taxon>
        <taxon>Ferrovales</taxon>
        <taxon>Ferrovaceae</taxon>
        <taxon>Ferrovum</taxon>
    </lineage>
</organism>
<dbReference type="GO" id="GO:0016887">
    <property type="term" value="F:ATP hydrolysis activity"/>
    <property type="evidence" value="ECO:0007669"/>
    <property type="project" value="InterPro"/>
</dbReference>
<dbReference type="Pfam" id="PF00702">
    <property type="entry name" value="Hydrolase"/>
    <property type="match status" value="1"/>
</dbReference>
<dbReference type="CDD" id="cd02094">
    <property type="entry name" value="P-type_ATPase_Cu-like"/>
    <property type="match status" value="1"/>
</dbReference>
<evidence type="ECO:0000256" key="4">
    <source>
        <dbReference type="ARBA" id="ARBA00022723"/>
    </source>
</evidence>
<dbReference type="GO" id="GO:0043682">
    <property type="term" value="F:P-type divalent copper transporter activity"/>
    <property type="evidence" value="ECO:0007669"/>
    <property type="project" value="UniProtKB-EC"/>
</dbReference>
<dbReference type="FunFam" id="2.70.150.10:FF:000002">
    <property type="entry name" value="Copper-transporting ATPase 1, putative"/>
    <property type="match status" value="1"/>
</dbReference>
<dbReference type="FunFam" id="3.30.70.100:FF:000005">
    <property type="entry name" value="Copper-exporting P-type ATPase A"/>
    <property type="match status" value="1"/>
</dbReference>
<name>A0A149W1J2_9PROT</name>
<feature type="transmembrane region" description="Helical" evidence="12">
    <location>
        <begin position="132"/>
        <end position="149"/>
    </location>
</feature>
<dbReference type="EC" id="7.2.2.9" evidence="10"/>
<feature type="transmembrane region" description="Helical" evidence="12">
    <location>
        <begin position="691"/>
        <end position="713"/>
    </location>
</feature>
<evidence type="ECO:0000256" key="10">
    <source>
        <dbReference type="ARBA" id="ARBA00038904"/>
    </source>
</evidence>
<dbReference type="InterPro" id="IPR027256">
    <property type="entry name" value="P-typ_ATPase_IB"/>
</dbReference>
<dbReference type="SUPFAM" id="SSF81653">
    <property type="entry name" value="Calcium ATPase, transduction domain A"/>
    <property type="match status" value="1"/>
</dbReference>
<evidence type="ECO:0000256" key="3">
    <source>
        <dbReference type="ARBA" id="ARBA00022692"/>
    </source>
</evidence>
<dbReference type="InterPro" id="IPR001757">
    <property type="entry name" value="P_typ_ATPase"/>
</dbReference>
<dbReference type="InterPro" id="IPR023298">
    <property type="entry name" value="ATPase_P-typ_TM_dom_sf"/>
</dbReference>
<feature type="domain" description="HMA" evidence="13">
    <location>
        <begin position="5"/>
        <end position="71"/>
    </location>
</feature>
<dbReference type="PROSITE" id="PS01047">
    <property type="entry name" value="HMA_1"/>
    <property type="match status" value="1"/>
</dbReference>
<dbReference type="SFLD" id="SFLDG00002">
    <property type="entry name" value="C1.7:_P-type_atpase_like"/>
    <property type="match status" value="1"/>
</dbReference>
<keyword evidence="9 12" id="KW-0472">Membrane</keyword>
<sequence>MEKLQTTTLKIKGMSCASCVGRVEKVLGKLEGVVEVDVNLATERAQVRYVPNSVQPEDLTAAVARAGYEASALEEQEELDDSVERDAALQAQQHEVTVASVLGLFVLILSMGPAFVPVVAYWLEAVSPFPKFWAWVQAVLTTLVLFGPGRRFFGPGLKAYRHLSPDMNSLVATGTGVAWFYSLWVLGFPAWFPEASRHLYFDSSAVVVAAVLWGKYLESLAKGQTSLALRKLIGLQSKTACLMDDQGQERAVPTALLKVGDCLVIRPGERITVDGLVKEGRAYVDESMLTGEPLPKIKGAGDRVTGGTVDLDGRLLIEATSVGRDTVLAQIVKLVESAQTGKLPIQGLADRVVRVFTPLVLLTALVSFVVWMVVRDDLNLALVSAVAVLVVACPCAMGLATPAAIMVGTGRAAELGVLFRKGEALEALSHIDMVLFDKTGTLTEGRPVLVGVHGPQPDEALRLAAALESASEHPLSRTIVDSARQRGMNPPVVEGFRAVPGFGVEGQVGGSRVCVGARRFLEQEGIPVDEDAMNEATGLENNGCTVVFVAVDLQLLGFLALADPIKPGAQEVVQALKARGLKVVMVTGDARRTAAALADKLLIEFHAEMLPQDKARVVVDLQNQGYRVGFVGDGINDAPALAHASVGIALASGTDIAMEAADVTLTRGDLRAVVTAFDAARQTLSNIRGNLFWAFFYNILLIPIAAGVAVPFGVHLNPMLAGVAMGLSSVFVLGNSLRLKRISAFEEAL</sequence>
<evidence type="ECO:0000256" key="1">
    <source>
        <dbReference type="ARBA" id="ARBA00004127"/>
    </source>
</evidence>
<keyword evidence="7" id="KW-1278">Translocase</keyword>
<protein>
    <recommendedName>
        <fullName evidence="10">P-type Cu(2+) transporter</fullName>
        <ecNumber evidence="10">7.2.2.9</ecNumber>
    </recommendedName>
</protein>
<dbReference type="InterPro" id="IPR036163">
    <property type="entry name" value="HMA_dom_sf"/>
</dbReference>
<dbReference type="Gene3D" id="3.40.1110.10">
    <property type="entry name" value="Calcium-transporting ATPase, cytoplasmic domain N"/>
    <property type="match status" value="1"/>
</dbReference>
<dbReference type="Gene3D" id="2.70.150.10">
    <property type="entry name" value="Calcium-transporting ATPase, cytoplasmic transduction domain A"/>
    <property type="match status" value="1"/>
</dbReference>
<proteinExistence type="inferred from homology"/>
<dbReference type="Pfam" id="PF00122">
    <property type="entry name" value="E1-E2_ATPase"/>
    <property type="match status" value="1"/>
</dbReference>
<dbReference type="GO" id="GO:0005524">
    <property type="term" value="F:ATP binding"/>
    <property type="evidence" value="ECO:0007669"/>
    <property type="project" value="UniProtKB-UniRule"/>
</dbReference>
<dbReference type="InterPro" id="IPR023214">
    <property type="entry name" value="HAD_sf"/>
</dbReference>
<comment type="subcellular location">
    <subcellularLocation>
        <location evidence="12">Cell membrane</location>
    </subcellularLocation>
    <subcellularLocation>
        <location evidence="1">Endomembrane system</location>
        <topology evidence="1">Multi-pass membrane protein</topology>
    </subcellularLocation>
</comment>
<dbReference type="PRINTS" id="PR00119">
    <property type="entry name" value="CATATPASE"/>
</dbReference>
<keyword evidence="8 12" id="KW-1133">Transmembrane helix</keyword>
<dbReference type="PATRIC" id="fig|1789004.3.peg.141"/>
<evidence type="ECO:0000256" key="12">
    <source>
        <dbReference type="RuleBase" id="RU362081"/>
    </source>
</evidence>
<keyword evidence="12" id="KW-1003">Cell membrane</keyword>
<dbReference type="SFLD" id="SFLDF00027">
    <property type="entry name" value="p-type_atpase"/>
    <property type="match status" value="1"/>
</dbReference>
<dbReference type="SUPFAM" id="SSF56784">
    <property type="entry name" value="HAD-like"/>
    <property type="match status" value="1"/>
</dbReference>
<dbReference type="InterPro" id="IPR023299">
    <property type="entry name" value="ATPase_P-typ_cyto_dom_N"/>
</dbReference>
<dbReference type="PANTHER" id="PTHR43520:SF8">
    <property type="entry name" value="P-TYPE CU(+) TRANSPORTER"/>
    <property type="match status" value="1"/>
</dbReference>
<evidence type="ECO:0000256" key="7">
    <source>
        <dbReference type="ARBA" id="ARBA00022967"/>
    </source>
</evidence>
<dbReference type="PROSITE" id="PS50846">
    <property type="entry name" value="HMA_2"/>
    <property type="match status" value="1"/>
</dbReference>
<reference evidence="14 15" key="1">
    <citation type="submission" date="2016-01" db="EMBL/GenBank/DDBJ databases">
        <title>Genome sequence of the acidophilic iron oxidising Ferrovum strain Z-31.</title>
        <authorList>
            <person name="Poehlein A."/>
            <person name="Ullrich S.R."/>
            <person name="Schloemann M."/>
            <person name="Muehling M."/>
            <person name="Daniel R."/>
        </authorList>
    </citation>
    <scope>NUCLEOTIDE SEQUENCE [LARGE SCALE GENOMIC DNA]</scope>
    <source>
        <strain evidence="14 15">Z-31</strain>
    </source>
</reference>
<dbReference type="GO" id="GO:0005886">
    <property type="term" value="C:plasma membrane"/>
    <property type="evidence" value="ECO:0007669"/>
    <property type="project" value="UniProtKB-SubCell"/>
</dbReference>
<evidence type="ECO:0000313" key="15">
    <source>
        <dbReference type="Proteomes" id="UP000075653"/>
    </source>
</evidence>
<evidence type="ECO:0000256" key="11">
    <source>
        <dbReference type="ARBA" id="ARBA00047424"/>
    </source>
</evidence>
<dbReference type="EMBL" id="LRRD01000002">
    <property type="protein sequence ID" value="KXW59351.1"/>
    <property type="molecule type" value="Genomic_DNA"/>
</dbReference>
<dbReference type="InterPro" id="IPR044492">
    <property type="entry name" value="P_typ_ATPase_HD_dom"/>
</dbReference>
<dbReference type="NCBIfam" id="TIGR01511">
    <property type="entry name" value="ATPase-IB1_Cu"/>
    <property type="match status" value="1"/>
</dbReference>
<comment type="catalytic activity">
    <reaction evidence="11">
        <text>Cu(2+)(in) + ATP + H2O = Cu(2+)(out) + ADP + phosphate + H(+)</text>
        <dbReference type="Rhea" id="RHEA:10376"/>
        <dbReference type="ChEBI" id="CHEBI:15377"/>
        <dbReference type="ChEBI" id="CHEBI:15378"/>
        <dbReference type="ChEBI" id="CHEBI:29036"/>
        <dbReference type="ChEBI" id="CHEBI:30616"/>
        <dbReference type="ChEBI" id="CHEBI:43474"/>
        <dbReference type="ChEBI" id="CHEBI:456216"/>
        <dbReference type="EC" id="7.2.2.9"/>
    </reaction>
</comment>
<dbReference type="Proteomes" id="UP000075653">
    <property type="component" value="Unassembled WGS sequence"/>
</dbReference>
<evidence type="ECO:0000256" key="2">
    <source>
        <dbReference type="ARBA" id="ARBA00006024"/>
    </source>
</evidence>
<dbReference type="InterPro" id="IPR008250">
    <property type="entry name" value="ATPase_P-typ_transduc_dom_A_sf"/>
</dbReference>
<keyword evidence="6 12" id="KW-0067">ATP-binding</keyword>
<gene>
    <name evidence="14" type="primary">actP_1</name>
    <name evidence="14" type="ORF">FEMY_01430</name>
</gene>
<dbReference type="Gene3D" id="3.40.50.1000">
    <property type="entry name" value="HAD superfamily/HAD-like"/>
    <property type="match status" value="1"/>
</dbReference>
<evidence type="ECO:0000256" key="8">
    <source>
        <dbReference type="ARBA" id="ARBA00022989"/>
    </source>
</evidence>
<dbReference type="Pfam" id="PF00403">
    <property type="entry name" value="HMA"/>
    <property type="match status" value="1"/>
</dbReference>
<dbReference type="InterPro" id="IPR036412">
    <property type="entry name" value="HAD-like_sf"/>
</dbReference>
<dbReference type="NCBIfam" id="TIGR01494">
    <property type="entry name" value="ATPase_P-type"/>
    <property type="match status" value="1"/>
</dbReference>
<feature type="transmembrane region" description="Helical" evidence="12">
    <location>
        <begin position="170"/>
        <end position="192"/>
    </location>
</feature>
<dbReference type="AlphaFoldDB" id="A0A149W1J2"/>
<feature type="transmembrane region" description="Helical" evidence="12">
    <location>
        <begin position="719"/>
        <end position="737"/>
    </location>
</feature>
<comment type="similarity">
    <text evidence="2 12">Belongs to the cation transport ATPase (P-type) (TC 3.A.3) family. Type IB subfamily.</text>
</comment>
<dbReference type="PROSITE" id="PS00154">
    <property type="entry name" value="ATPASE_E1_E2"/>
    <property type="match status" value="1"/>
</dbReference>
<evidence type="ECO:0000313" key="14">
    <source>
        <dbReference type="EMBL" id="KXW59351.1"/>
    </source>
</evidence>
<dbReference type="RefSeq" id="WP_062187257.1">
    <property type="nucleotide sequence ID" value="NZ_LRRD01000002.1"/>
</dbReference>
<feature type="transmembrane region" description="Helical" evidence="12">
    <location>
        <begin position="352"/>
        <end position="374"/>
    </location>
</feature>
<dbReference type="PANTHER" id="PTHR43520">
    <property type="entry name" value="ATP7, ISOFORM B"/>
    <property type="match status" value="1"/>
</dbReference>
<evidence type="ECO:0000259" key="13">
    <source>
        <dbReference type="PROSITE" id="PS50846"/>
    </source>
</evidence>
<dbReference type="NCBIfam" id="TIGR01525">
    <property type="entry name" value="ATPase-IB_hvy"/>
    <property type="match status" value="1"/>
</dbReference>
<feature type="transmembrane region" description="Helical" evidence="12">
    <location>
        <begin position="198"/>
        <end position="217"/>
    </location>
</feature>
<dbReference type="GO" id="GO:0012505">
    <property type="term" value="C:endomembrane system"/>
    <property type="evidence" value="ECO:0007669"/>
    <property type="project" value="UniProtKB-SubCell"/>
</dbReference>
<dbReference type="InterPro" id="IPR059000">
    <property type="entry name" value="ATPase_P-type_domA"/>
</dbReference>
<keyword evidence="15" id="KW-1185">Reference proteome</keyword>
<accession>A0A149W1J2</accession>
<dbReference type="SFLD" id="SFLDS00003">
    <property type="entry name" value="Haloacid_Dehalogenase"/>
    <property type="match status" value="1"/>
</dbReference>